<dbReference type="Proteomes" id="UP000006729">
    <property type="component" value="Chromosome 4"/>
</dbReference>
<accession>A0ACC0T6Z2</accession>
<dbReference type="EMBL" id="CM009293">
    <property type="protein sequence ID" value="KAI9397110.1"/>
    <property type="molecule type" value="Genomic_DNA"/>
</dbReference>
<sequence>MDHAENLTSVRIRKTVQKSIPVDYMDLKCTQASKRQQQNPNSTPWIRLQFLGQHNVCVFLQA</sequence>
<name>A0ACC0T6Z2_POPTR</name>
<evidence type="ECO:0000313" key="1">
    <source>
        <dbReference type="EMBL" id="KAI9397110.1"/>
    </source>
</evidence>
<organism evidence="1 2">
    <name type="scientific">Populus trichocarpa</name>
    <name type="common">Western balsam poplar</name>
    <name type="synonym">Populus balsamifera subsp. trichocarpa</name>
    <dbReference type="NCBI Taxonomy" id="3694"/>
    <lineage>
        <taxon>Eukaryota</taxon>
        <taxon>Viridiplantae</taxon>
        <taxon>Streptophyta</taxon>
        <taxon>Embryophyta</taxon>
        <taxon>Tracheophyta</taxon>
        <taxon>Spermatophyta</taxon>
        <taxon>Magnoliopsida</taxon>
        <taxon>eudicotyledons</taxon>
        <taxon>Gunneridae</taxon>
        <taxon>Pentapetalae</taxon>
        <taxon>rosids</taxon>
        <taxon>fabids</taxon>
        <taxon>Malpighiales</taxon>
        <taxon>Salicaceae</taxon>
        <taxon>Saliceae</taxon>
        <taxon>Populus</taxon>
    </lineage>
</organism>
<comment type="caution">
    <text evidence="1">The sequence shown here is derived from an EMBL/GenBank/DDBJ whole genome shotgun (WGS) entry which is preliminary data.</text>
</comment>
<proteinExistence type="predicted"/>
<reference evidence="1 2" key="1">
    <citation type="journal article" date="2006" name="Science">
        <title>The genome of black cottonwood, Populus trichocarpa (Torr. &amp; Gray).</title>
        <authorList>
            <person name="Tuskan G.A."/>
            <person name="Difazio S."/>
            <person name="Jansson S."/>
            <person name="Bohlmann J."/>
            <person name="Grigoriev I."/>
            <person name="Hellsten U."/>
            <person name="Putnam N."/>
            <person name="Ralph S."/>
            <person name="Rombauts S."/>
            <person name="Salamov A."/>
            <person name="Schein J."/>
            <person name="Sterck L."/>
            <person name="Aerts A."/>
            <person name="Bhalerao R.R."/>
            <person name="Bhalerao R.P."/>
            <person name="Blaudez D."/>
            <person name="Boerjan W."/>
            <person name="Brun A."/>
            <person name="Brunner A."/>
            <person name="Busov V."/>
            <person name="Campbell M."/>
            <person name="Carlson J."/>
            <person name="Chalot M."/>
            <person name="Chapman J."/>
            <person name="Chen G.L."/>
            <person name="Cooper D."/>
            <person name="Coutinho P.M."/>
            <person name="Couturier J."/>
            <person name="Covert S."/>
            <person name="Cronk Q."/>
            <person name="Cunningham R."/>
            <person name="Davis J."/>
            <person name="Degroeve S."/>
            <person name="Dejardin A."/>
            <person name="Depamphilis C."/>
            <person name="Detter J."/>
            <person name="Dirks B."/>
            <person name="Dubchak I."/>
            <person name="Duplessis S."/>
            <person name="Ehlting J."/>
            <person name="Ellis B."/>
            <person name="Gendler K."/>
            <person name="Goodstein D."/>
            <person name="Gribskov M."/>
            <person name="Grimwood J."/>
            <person name="Groover A."/>
            <person name="Gunter L."/>
            <person name="Hamberger B."/>
            <person name="Heinze B."/>
            <person name="Helariutta Y."/>
            <person name="Henrissat B."/>
            <person name="Holligan D."/>
            <person name="Holt R."/>
            <person name="Huang W."/>
            <person name="Islam-Faridi N."/>
            <person name="Jones S."/>
            <person name="Jones-Rhoades M."/>
            <person name="Jorgensen R."/>
            <person name="Joshi C."/>
            <person name="Kangasjarvi J."/>
            <person name="Karlsson J."/>
            <person name="Kelleher C."/>
            <person name="Kirkpatrick R."/>
            <person name="Kirst M."/>
            <person name="Kohler A."/>
            <person name="Kalluri U."/>
            <person name="Larimer F."/>
            <person name="Leebens-Mack J."/>
            <person name="Leple J.C."/>
            <person name="Locascio P."/>
            <person name="Lou Y."/>
            <person name="Lucas S."/>
            <person name="Martin F."/>
            <person name="Montanini B."/>
            <person name="Napoli C."/>
            <person name="Nelson D.R."/>
            <person name="Nelson C."/>
            <person name="Nieminen K."/>
            <person name="Nilsson O."/>
            <person name="Pereda V."/>
            <person name="Peter G."/>
            <person name="Philippe R."/>
            <person name="Pilate G."/>
            <person name="Poliakov A."/>
            <person name="Razumovskaya J."/>
            <person name="Richardson P."/>
            <person name="Rinaldi C."/>
            <person name="Ritland K."/>
            <person name="Rouze P."/>
            <person name="Ryaboy D."/>
            <person name="Schmutz J."/>
            <person name="Schrader J."/>
            <person name="Segerman B."/>
            <person name="Shin H."/>
            <person name="Siddiqui A."/>
            <person name="Sterky F."/>
            <person name="Terry A."/>
            <person name="Tsai C.J."/>
            <person name="Uberbacher E."/>
            <person name="Unneberg P."/>
            <person name="Vahala J."/>
            <person name="Wall K."/>
            <person name="Wessler S."/>
            <person name="Yang G."/>
            <person name="Yin T."/>
            <person name="Douglas C."/>
            <person name="Marra M."/>
            <person name="Sandberg G."/>
            <person name="Van de Peer Y."/>
            <person name="Rokhsar D."/>
        </authorList>
    </citation>
    <scope>NUCLEOTIDE SEQUENCE [LARGE SCALE GENOMIC DNA]</scope>
    <source>
        <strain evidence="2">cv. Nisqually</strain>
    </source>
</reference>
<gene>
    <name evidence="1" type="ORF">POPTR_004G232450v4</name>
</gene>
<protein>
    <submittedName>
        <fullName evidence="1">Uncharacterized protein</fullName>
    </submittedName>
</protein>
<evidence type="ECO:0000313" key="2">
    <source>
        <dbReference type="Proteomes" id="UP000006729"/>
    </source>
</evidence>
<keyword evidence="2" id="KW-1185">Reference proteome</keyword>